<name>A0ACB8IGR8_CITSI</name>
<proteinExistence type="predicted"/>
<accession>A0ACB8IGR8</accession>
<protein>
    <submittedName>
        <fullName evidence="1">AB hydrolase-1 domain-containing protein</fullName>
    </submittedName>
</protein>
<gene>
    <name evidence="1" type="ORF">KPL71_023074</name>
</gene>
<dbReference type="Proteomes" id="UP000829398">
    <property type="component" value="Chromosome 8"/>
</dbReference>
<comment type="caution">
    <text evidence="1">The sequence shown here is derived from an EMBL/GenBank/DDBJ whole genome shotgun (WGS) entry which is preliminary data.</text>
</comment>
<keyword evidence="1" id="KW-0378">Hydrolase</keyword>
<dbReference type="EMBL" id="CM039177">
    <property type="protein sequence ID" value="KAH9696168.1"/>
    <property type="molecule type" value="Genomic_DNA"/>
</dbReference>
<evidence type="ECO:0000313" key="2">
    <source>
        <dbReference type="Proteomes" id="UP000829398"/>
    </source>
</evidence>
<sequence>MVNIITVYKLLLHGLMKLVGMTQKTIDIEPGTILNIWVPKKATEKHAVVFLHAFGFDGILTWQFQVLALAKTYAVYVPDFLFFGGSITDRSERTASFQAECMAKGLRKLGVKRCTLVGLSYGGMVGFKMAEMYPDLVESLVATCSVMFTESVSNAALERIGFDSWVDYLLPKTADALKVKLDIACYKLPTLPAFVFKHILEKIYLLWGENDKILDMQTARNCKELCAVFIDWKSGNSFSEYHRQVGENATLVSIEKAGHLPNVERPFVYNRKLKRILASLVETVVNTAS</sequence>
<organism evidence="1 2">
    <name type="scientific">Citrus sinensis</name>
    <name type="common">Sweet orange</name>
    <name type="synonym">Citrus aurantium var. sinensis</name>
    <dbReference type="NCBI Taxonomy" id="2711"/>
    <lineage>
        <taxon>Eukaryota</taxon>
        <taxon>Viridiplantae</taxon>
        <taxon>Streptophyta</taxon>
        <taxon>Embryophyta</taxon>
        <taxon>Tracheophyta</taxon>
        <taxon>Spermatophyta</taxon>
        <taxon>Magnoliopsida</taxon>
        <taxon>eudicotyledons</taxon>
        <taxon>Gunneridae</taxon>
        <taxon>Pentapetalae</taxon>
        <taxon>rosids</taxon>
        <taxon>malvids</taxon>
        <taxon>Sapindales</taxon>
        <taxon>Rutaceae</taxon>
        <taxon>Aurantioideae</taxon>
        <taxon>Citrus</taxon>
    </lineage>
</organism>
<evidence type="ECO:0000313" key="1">
    <source>
        <dbReference type="EMBL" id="KAH9696168.1"/>
    </source>
</evidence>
<reference evidence="2" key="1">
    <citation type="journal article" date="2023" name="Hortic. Res.">
        <title>A chromosome-level phased genome enabling allele-level studies in sweet orange: a case study on citrus Huanglongbing tolerance.</title>
        <authorList>
            <person name="Wu B."/>
            <person name="Yu Q."/>
            <person name="Deng Z."/>
            <person name="Duan Y."/>
            <person name="Luo F."/>
            <person name="Gmitter F. Jr."/>
        </authorList>
    </citation>
    <scope>NUCLEOTIDE SEQUENCE [LARGE SCALE GENOMIC DNA]</scope>
    <source>
        <strain evidence="2">cv. Valencia</strain>
    </source>
</reference>
<keyword evidence="2" id="KW-1185">Reference proteome</keyword>